<evidence type="ECO:0000256" key="3">
    <source>
        <dbReference type="ARBA" id="ARBA00023157"/>
    </source>
</evidence>
<evidence type="ECO:0000256" key="1">
    <source>
        <dbReference type="ARBA" id="ARBA00004196"/>
    </source>
</evidence>
<dbReference type="InterPro" id="IPR050553">
    <property type="entry name" value="Thioredoxin_ResA/DsbE_sf"/>
</dbReference>
<dbReference type="InterPro" id="IPR013766">
    <property type="entry name" value="Thioredoxin_domain"/>
</dbReference>
<reference evidence="7 8" key="1">
    <citation type="submission" date="2020-08" db="EMBL/GenBank/DDBJ databases">
        <title>Genomic Encyclopedia of Type Strains, Phase IV (KMG-IV): sequencing the most valuable type-strain genomes for metagenomic binning, comparative biology and taxonomic classification.</title>
        <authorList>
            <person name="Goeker M."/>
        </authorList>
    </citation>
    <scope>NUCLEOTIDE SEQUENCE [LARGE SCALE GENOMIC DNA]</scope>
    <source>
        <strain evidence="7 8">DSM 27057</strain>
    </source>
</reference>
<evidence type="ECO:0000256" key="4">
    <source>
        <dbReference type="ARBA" id="ARBA00023284"/>
    </source>
</evidence>
<dbReference type="PROSITE" id="PS51352">
    <property type="entry name" value="THIOREDOXIN_2"/>
    <property type="match status" value="1"/>
</dbReference>
<evidence type="ECO:0000256" key="5">
    <source>
        <dbReference type="SAM" id="MobiDB-lite"/>
    </source>
</evidence>
<dbReference type="GO" id="GO:0016853">
    <property type="term" value="F:isomerase activity"/>
    <property type="evidence" value="ECO:0007669"/>
    <property type="project" value="UniProtKB-KW"/>
</dbReference>
<dbReference type="AlphaFoldDB" id="A0A7W6CGB6"/>
<keyword evidence="8" id="KW-1185">Reference proteome</keyword>
<evidence type="ECO:0000313" key="7">
    <source>
        <dbReference type="EMBL" id="MBB3956028.1"/>
    </source>
</evidence>
<keyword evidence="3" id="KW-1015">Disulfide bond</keyword>
<comment type="caution">
    <text evidence="7">The sequence shown here is derived from an EMBL/GenBank/DDBJ whole genome shotgun (WGS) entry which is preliminary data.</text>
</comment>
<dbReference type="PANTHER" id="PTHR42852:SF6">
    <property type="entry name" value="THIOL:DISULFIDE INTERCHANGE PROTEIN DSBE"/>
    <property type="match status" value="1"/>
</dbReference>
<dbReference type="CDD" id="cd02966">
    <property type="entry name" value="TlpA_like_family"/>
    <property type="match status" value="1"/>
</dbReference>
<comment type="subcellular location">
    <subcellularLocation>
        <location evidence="1">Cell envelope</location>
    </subcellularLocation>
</comment>
<protein>
    <submittedName>
        <fullName evidence="7">Thiol-disulfide isomerase/thioredoxin</fullName>
    </submittedName>
</protein>
<dbReference type="EMBL" id="JACIDX010000011">
    <property type="protein sequence ID" value="MBB3956028.1"/>
    <property type="molecule type" value="Genomic_DNA"/>
</dbReference>
<dbReference type="Gene3D" id="3.40.30.10">
    <property type="entry name" value="Glutaredoxin"/>
    <property type="match status" value="1"/>
</dbReference>
<keyword evidence="7" id="KW-0413">Isomerase</keyword>
<evidence type="ECO:0000259" key="6">
    <source>
        <dbReference type="PROSITE" id="PS51352"/>
    </source>
</evidence>
<sequence length="183" mass="18828">MVAGIAAGIAGCDRQSGGDKQPPEASASKPSPAAPNAEGAALDRSHKGAQLPTLTFKDAAGKEINTASLKGKPLLINLWATWCGPCIAELPALNKLAAGGKIRVLTVSQDSESAKAKVAAFLKARGGDALEPWLDPEGTAATQWQVGTLPASIYYDAQGREVWRINGGKDWAGAEAAALLAEQ</sequence>
<dbReference type="GO" id="GO:0030313">
    <property type="term" value="C:cell envelope"/>
    <property type="evidence" value="ECO:0007669"/>
    <property type="project" value="UniProtKB-SubCell"/>
</dbReference>
<dbReference type="InterPro" id="IPR013740">
    <property type="entry name" value="Redoxin"/>
</dbReference>
<feature type="region of interest" description="Disordered" evidence="5">
    <location>
        <begin position="1"/>
        <end position="45"/>
    </location>
</feature>
<evidence type="ECO:0000313" key="8">
    <source>
        <dbReference type="Proteomes" id="UP000548867"/>
    </source>
</evidence>
<accession>A0A7W6CGB6</accession>
<dbReference type="GO" id="GO:0017004">
    <property type="term" value="P:cytochrome complex assembly"/>
    <property type="evidence" value="ECO:0007669"/>
    <property type="project" value="UniProtKB-KW"/>
</dbReference>
<dbReference type="Pfam" id="PF08534">
    <property type="entry name" value="Redoxin"/>
    <property type="match status" value="1"/>
</dbReference>
<feature type="domain" description="Thioredoxin" evidence="6">
    <location>
        <begin position="28"/>
        <end position="183"/>
    </location>
</feature>
<gene>
    <name evidence="7" type="ORF">GGR38_002985</name>
</gene>
<dbReference type="GO" id="GO:0016491">
    <property type="term" value="F:oxidoreductase activity"/>
    <property type="evidence" value="ECO:0007669"/>
    <property type="project" value="InterPro"/>
</dbReference>
<evidence type="ECO:0000256" key="2">
    <source>
        <dbReference type="ARBA" id="ARBA00022748"/>
    </source>
</evidence>
<dbReference type="Proteomes" id="UP000548867">
    <property type="component" value="Unassembled WGS sequence"/>
</dbReference>
<dbReference type="InterPro" id="IPR036249">
    <property type="entry name" value="Thioredoxin-like_sf"/>
</dbReference>
<proteinExistence type="predicted"/>
<dbReference type="PANTHER" id="PTHR42852">
    <property type="entry name" value="THIOL:DISULFIDE INTERCHANGE PROTEIN DSBE"/>
    <property type="match status" value="1"/>
</dbReference>
<keyword evidence="4" id="KW-0676">Redox-active center</keyword>
<feature type="compositionally biased region" description="Low complexity" evidence="5">
    <location>
        <begin position="23"/>
        <end position="37"/>
    </location>
</feature>
<dbReference type="SUPFAM" id="SSF52833">
    <property type="entry name" value="Thioredoxin-like"/>
    <property type="match status" value="1"/>
</dbReference>
<keyword evidence="2" id="KW-0201">Cytochrome c-type biogenesis</keyword>
<name>A0A7W6CGB6_9SPHN</name>
<organism evidence="7 8">
    <name type="scientific">Novosphingobium sediminicola</name>
    <dbReference type="NCBI Taxonomy" id="563162"/>
    <lineage>
        <taxon>Bacteria</taxon>
        <taxon>Pseudomonadati</taxon>
        <taxon>Pseudomonadota</taxon>
        <taxon>Alphaproteobacteria</taxon>
        <taxon>Sphingomonadales</taxon>
        <taxon>Sphingomonadaceae</taxon>
        <taxon>Novosphingobium</taxon>
    </lineage>
</organism>